<dbReference type="InterPro" id="IPR036709">
    <property type="entry name" value="Autotransporte_beta_dom_sf"/>
</dbReference>
<dbReference type="Pfam" id="PF03797">
    <property type="entry name" value="Autotransporter"/>
    <property type="match status" value="1"/>
</dbReference>
<dbReference type="SUPFAM" id="SSF103515">
    <property type="entry name" value="Autotransporter"/>
    <property type="match status" value="1"/>
</dbReference>
<reference evidence="2 3" key="1">
    <citation type="submission" date="2020-02" db="EMBL/GenBank/DDBJ databases">
        <title>Integrative conjugative elements (ICEs) and plasmids drive adaptation of Pseudomonas nitroreducens strain HBP1 to wastewater environment.</title>
        <authorList>
            <person name="Sentchilo V."/>
            <person name="Carraro N."/>
            <person name="Bertelli C."/>
            <person name="van der Meer J.R."/>
        </authorList>
    </citation>
    <scope>NUCLEOTIDE SEQUENCE [LARGE SCALE GENOMIC DNA]</scope>
    <source>
        <strain evidence="2 3">HBP1</strain>
    </source>
</reference>
<organism evidence="2 3">
    <name type="scientific">Pseudomonas nitroreducens</name>
    <dbReference type="NCBI Taxonomy" id="46680"/>
    <lineage>
        <taxon>Bacteria</taxon>
        <taxon>Pseudomonadati</taxon>
        <taxon>Pseudomonadota</taxon>
        <taxon>Gammaproteobacteria</taxon>
        <taxon>Pseudomonadales</taxon>
        <taxon>Pseudomonadaceae</taxon>
        <taxon>Pseudomonas</taxon>
    </lineage>
</organism>
<gene>
    <name evidence="2" type="ORF">G5B91_08350</name>
</gene>
<proteinExistence type="predicted"/>
<dbReference type="Proteomes" id="UP000501063">
    <property type="component" value="Chromosome"/>
</dbReference>
<dbReference type="InterPro" id="IPR006315">
    <property type="entry name" value="OM_autotransptr_brl_dom"/>
</dbReference>
<evidence type="ECO:0000313" key="2">
    <source>
        <dbReference type="EMBL" id="QIE86276.1"/>
    </source>
</evidence>
<dbReference type="PROSITE" id="PS51208">
    <property type="entry name" value="AUTOTRANSPORTER"/>
    <property type="match status" value="1"/>
</dbReference>
<evidence type="ECO:0000259" key="1">
    <source>
        <dbReference type="PROSITE" id="PS51208"/>
    </source>
</evidence>
<name>A0A6G6ISV4_PSENT</name>
<accession>A0A6G6ISV4</accession>
<dbReference type="NCBIfam" id="TIGR01414">
    <property type="entry name" value="autotrans_barl"/>
    <property type="match status" value="1"/>
</dbReference>
<evidence type="ECO:0000313" key="3">
    <source>
        <dbReference type="Proteomes" id="UP000501063"/>
    </source>
</evidence>
<dbReference type="GO" id="GO:0019867">
    <property type="term" value="C:outer membrane"/>
    <property type="evidence" value="ECO:0007669"/>
    <property type="project" value="InterPro"/>
</dbReference>
<dbReference type="KEGG" id="pnt:G5B91_08350"/>
<sequence length="827" mass="86778">MSTRHRLAIVIASIMADQACAESLSVIGNPLQLADTYTNSIDLVGEAHTTEPLLTAWISATGTFQGGLNNHATVTVSGPTAGTISGNGALYLQSRNSSPASIQGDFVQAGSLQASNIADATVYVGKANISGKFSNQGTISQSNTLGALSPTLDNYNLLIDQSTLGGGFENSGVIHSQGDDFQNLVIENSKLYSFSNSGTISADGARSVAMLFGQGNKLLDTSNNVLHNSGTISAKGQGSIALKVESGLGVENAGLIQADGTAVDLSQTSAHYTQADGLTAGGQIALLGNFSPDSTASSGTLASFDGGAVQGDIRNMWVTEVDGNVAMDSALIQTRYLELGGGRLTLLRPHTVLEGNLELIGSEMELTLSRATEQNRPILKVTGEAEVDPGSRILLTPKPNDFSTQGDQRYQLISASRWYQLGQESVEVPISASELSVASTSALLTVNSHEFEGNTLVANLRAITGEEAGQIVAEEGASVDAQTAIGELSGQIDKLLPTDPIFEQIANADAGQIAKFAESLYPEVNGGANAAAISQQRQMENAVRQRGMALRQLPDNLDKGGVWVQGLDGHGSQGRRQDITGFDMNASGIAAGADAVLAPGLIAGLAYGYMDGNVKSHNGNKTDIDGNALTLYGSYQQGGYFVDANLSYGWSENHSKRYIADTRAKGNYHGKLAGMSLLAGYDFALAHGLVLEPRVGARYSNVRLDNYDESGSSAALHVNSQRYERGELGAGLRVAGALPAGKGQLVPEASLMTWHDLIGDRTSTTSSFLIGGGDFETTGVRLSRDSYEAALGLDYRLGAVSLGGGYRYEGSKDFNGRNLEARLRYDF</sequence>
<dbReference type="AlphaFoldDB" id="A0A6G6ISV4"/>
<dbReference type="RefSeq" id="WP_038803776.1">
    <property type="nucleotide sequence ID" value="NZ_CP049140.1"/>
</dbReference>
<dbReference type="EMBL" id="CP049140">
    <property type="protein sequence ID" value="QIE86276.1"/>
    <property type="molecule type" value="Genomic_DNA"/>
</dbReference>
<dbReference type="Gene3D" id="2.40.128.130">
    <property type="entry name" value="Autotransporter beta-domain"/>
    <property type="match status" value="1"/>
</dbReference>
<dbReference type="InterPro" id="IPR005546">
    <property type="entry name" value="Autotransporte_beta"/>
</dbReference>
<feature type="domain" description="Autotransporter" evidence="1">
    <location>
        <begin position="555"/>
        <end position="827"/>
    </location>
</feature>
<dbReference type="SMART" id="SM00869">
    <property type="entry name" value="Autotransporter"/>
    <property type="match status" value="1"/>
</dbReference>
<protein>
    <submittedName>
        <fullName evidence="2">Autotransporter outer membrane beta-barrel domain-containing protein</fullName>
    </submittedName>
</protein>